<evidence type="ECO:0000313" key="1">
    <source>
        <dbReference type="EMBL" id="KAJ9113743.1"/>
    </source>
</evidence>
<protein>
    <submittedName>
        <fullName evidence="1">Uncharacterized protein</fullName>
    </submittedName>
</protein>
<reference evidence="1" key="1">
    <citation type="submission" date="2023-04" db="EMBL/GenBank/DDBJ databases">
        <title>Draft Genome sequencing of Naganishia species isolated from polar environments using Oxford Nanopore Technology.</title>
        <authorList>
            <person name="Leo P."/>
            <person name="Venkateswaran K."/>
        </authorList>
    </citation>
    <scope>NUCLEOTIDE SEQUENCE</scope>
    <source>
        <strain evidence="1">MNA-CCFEE 5262</strain>
    </source>
</reference>
<dbReference type="Proteomes" id="UP001230649">
    <property type="component" value="Unassembled WGS sequence"/>
</dbReference>
<sequence length="981" mass="107128">MDVDLPAEGQKRLLDDDYLSSSPWRNMASDSEESHPSPHKGAGLSESSTSATLNDSTVMDEMKIAKTLINDSQFEDNEPKDVRAQEEVLGGELGQPFRKKVRFSERGRQGSAPPRLELGINDISLPNIDRKGTLSALHDLSNSPQNGSVIVVTAKDGISQETGAKARMEGLLDDLETEVTCGLCAGVFIDPVALNPCSHVFCGSCIVNWLQSYQPSTRMSYTNPFPALKDYMRRMRDISDSRDEDGYGSTSSDEGTSPPRSGRARQYPEDGSDSEDDYYPVNPYLQRVRATEATAASDATVRIGISKTPKNGLACPTCRAQPVVDATGSCLVTSMHRPDLVRTANETEQAHKVYKKGDKLSSWEKFWRLSPELALSAEAPTIIGVLVPIALLRGVTKHPIVTFVKNLLLRERTEPTMGALLVIRFVQSAYDISLLLSGELGPETIAQTCSGCGEGVCGLPTRGCKIPRLIETERVTGSTSFTQVERLSTASQISNYSWAGYRDVFQHNYYELAKFVLFCIKKNRSVASSTAHTLGHMSDDTARALLEAVSTVFLSSSRLGSDWSCLVQEASQKITMANVIKATVARSIDGDEYSSLRGIFQRANKAWPWPRMTDPDRLCKHCVNVMLEASIFEWWMRESANPDVATQLPARQQDCKYGRSCAFQENLEHSKSFNHLCERLPENEFQASSQPTPNQDLGAAGNISSETLLRRAVIEIGEAFSLPRSVMDELRLQEARSSGARSRDGAGTDLIGRMESRGGNAIYADGDDDSYDSGDENGSREGTPASEIFRERGMESRATQTDIAESENGLAEEQATAVGRTVVDENGDHLELDEENDQMEVEDAFPPNAEHDGEVQMADETADGALNPTIEFESAFLDYDGGETQEDDALDTKDLEFQLAISSPGLGESGSLSRQASVVEELVASSHESFEDAALDAVSGTEARGRETSGAIRLQSHAIDRAQQHRNSSARSSPAPEPILA</sequence>
<gene>
    <name evidence="1" type="ORF">QFC20_001768</name>
</gene>
<keyword evidence="2" id="KW-1185">Reference proteome</keyword>
<comment type="caution">
    <text evidence="1">The sequence shown here is derived from an EMBL/GenBank/DDBJ whole genome shotgun (WGS) entry which is preliminary data.</text>
</comment>
<dbReference type="EMBL" id="JASBWS010000011">
    <property type="protein sequence ID" value="KAJ9113743.1"/>
    <property type="molecule type" value="Genomic_DNA"/>
</dbReference>
<accession>A0ACC2WQJ2</accession>
<name>A0ACC2WQJ2_9TREE</name>
<proteinExistence type="predicted"/>
<organism evidence="1 2">
    <name type="scientific">Naganishia adeliensis</name>
    <dbReference type="NCBI Taxonomy" id="92952"/>
    <lineage>
        <taxon>Eukaryota</taxon>
        <taxon>Fungi</taxon>
        <taxon>Dikarya</taxon>
        <taxon>Basidiomycota</taxon>
        <taxon>Agaricomycotina</taxon>
        <taxon>Tremellomycetes</taxon>
        <taxon>Filobasidiales</taxon>
        <taxon>Filobasidiaceae</taxon>
        <taxon>Naganishia</taxon>
    </lineage>
</organism>
<evidence type="ECO:0000313" key="2">
    <source>
        <dbReference type="Proteomes" id="UP001230649"/>
    </source>
</evidence>